<protein>
    <submittedName>
        <fullName evidence="1">Uncharacterized protein</fullName>
    </submittedName>
</protein>
<accession>A0A0E2HCE0</accession>
<gene>
    <name evidence="1" type="ORF">HMPREF1090_01874</name>
</gene>
<proteinExistence type="predicted"/>
<comment type="caution">
    <text evidence="1">The sequence shown here is derived from an EMBL/GenBank/DDBJ whole genome shotgun (WGS) entry which is preliminary data.</text>
</comment>
<dbReference type="AlphaFoldDB" id="A0A0E2HCE0"/>
<reference evidence="1 2" key="1">
    <citation type="submission" date="2013-01" db="EMBL/GenBank/DDBJ databases">
        <title>The Genome Sequence of Clostridium clostridioforme 90A8.</title>
        <authorList>
            <consortium name="The Broad Institute Genome Sequencing Platform"/>
            <person name="Earl A."/>
            <person name="Ward D."/>
            <person name="Feldgarden M."/>
            <person name="Gevers D."/>
            <person name="Courvalin P."/>
            <person name="Lambert T."/>
            <person name="Walker B."/>
            <person name="Young S.K."/>
            <person name="Zeng Q."/>
            <person name="Gargeya S."/>
            <person name="Fitzgerald M."/>
            <person name="Haas B."/>
            <person name="Abouelleil A."/>
            <person name="Alvarado L."/>
            <person name="Arachchi H.M."/>
            <person name="Berlin A.M."/>
            <person name="Chapman S.B."/>
            <person name="Dewar J."/>
            <person name="Goldberg J."/>
            <person name="Griggs A."/>
            <person name="Gujja S."/>
            <person name="Hansen M."/>
            <person name="Howarth C."/>
            <person name="Imamovic A."/>
            <person name="Larimer J."/>
            <person name="McCowan C."/>
            <person name="Murphy C."/>
            <person name="Neiman D."/>
            <person name="Pearson M."/>
            <person name="Priest M."/>
            <person name="Roberts A."/>
            <person name="Saif S."/>
            <person name="Shea T."/>
            <person name="Sisk P."/>
            <person name="Sykes S."/>
            <person name="Wortman J."/>
            <person name="Nusbaum C."/>
            <person name="Birren B."/>
        </authorList>
    </citation>
    <scope>NUCLEOTIDE SEQUENCE [LARGE SCALE GENOMIC DNA]</scope>
    <source>
        <strain evidence="1 2">90A8</strain>
    </source>
</reference>
<organism evidence="1 2">
    <name type="scientific">[Clostridium] clostridioforme 90A8</name>
    <dbReference type="NCBI Taxonomy" id="999408"/>
    <lineage>
        <taxon>Bacteria</taxon>
        <taxon>Bacillati</taxon>
        <taxon>Bacillota</taxon>
        <taxon>Clostridia</taxon>
        <taxon>Lachnospirales</taxon>
        <taxon>Lachnospiraceae</taxon>
        <taxon>Enterocloster</taxon>
    </lineage>
</organism>
<evidence type="ECO:0000313" key="1">
    <source>
        <dbReference type="EMBL" id="ENZ17570.1"/>
    </source>
</evidence>
<evidence type="ECO:0000313" key="2">
    <source>
        <dbReference type="Proteomes" id="UP000013085"/>
    </source>
</evidence>
<dbReference type="HOGENOM" id="CLU_207045_0_0_9"/>
<sequence>MTKKHPDTNIPQHEIEALARCLLPEIQKFFESPEGKKEFEEWKAQRAKEIEKKRSV</sequence>
<dbReference type="Proteomes" id="UP000013085">
    <property type="component" value="Unassembled WGS sequence"/>
</dbReference>
<dbReference type="EMBL" id="AGYR01000014">
    <property type="protein sequence ID" value="ENZ17570.1"/>
    <property type="molecule type" value="Genomic_DNA"/>
</dbReference>
<dbReference type="RefSeq" id="WP_002583795.1">
    <property type="nucleotide sequence ID" value="NZ_KB851018.1"/>
</dbReference>
<name>A0A0E2HCE0_9FIRM</name>
<dbReference type="PATRIC" id="fig|999408.3.peg.2017"/>